<dbReference type="CDD" id="cd04081">
    <property type="entry name" value="CBM35_galactosidase-like"/>
    <property type="match status" value="1"/>
</dbReference>
<evidence type="ECO:0000256" key="1">
    <source>
        <dbReference type="ARBA" id="ARBA00022729"/>
    </source>
</evidence>
<dbReference type="Gene3D" id="2.60.120.260">
    <property type="entry name" value="Galactose-binding domain-like"/>
    <property type="match status" value="2"/>
</dbReference>
<sequence length="720" mass="78001">MKRFKWMSAFLGAALALTLLPANTGHAANSQFIVDLSKDTGTIRYGANGFLYGLSDPGIPSDNMLIPLKPQTISQKAPNGLQHPNGDALVVAPQFIRAGGRQILIEMQDIYQNWPYENNGLADYLTKVDTIVNNVLADPNKEVYAFIPFNEPDWIWYNPTDKLQNFFNDWKTVYQRIRSIYPNAKIAGPTYSYYNANVYSQFMTFAKENNVLPDIMLWHELDNSFFTDWYTHYNHYRGVEASLGIAARPIVINEYGRASTDIGVPGNLVQFIAKFESSKVDGNLAYWTTAGSLNDLVTQNNRPTGAWWLYKWYAGMTGRTVQVTPPSQNGSLQGVASLDSSKKQARIILGGSLNSTDVFGTDVVIKGFGSASYFGSSAHVTVWGTDNTGTTPANVPYVVQEGDYPIVNGQITVPVNGLKAQSAYQLIVTPDKDLSPVGSSTRYQAEYADITGTAAITYGSTGGYSGTSFVEGYGGSNNASTNFVVNATGDGYYNVTVRYAAGPLGSAPATRNLRMDLNGSTLTDLSLPATANWETWDSSTLRVFLTAGINRINLKAFTNDESDAVNIDYIDVVPTSGSITSYQAEASANSLGGNAAISSSANAAGGSVVKWIGAGSGNYLQFNTINVPVTGLYQMVVTYANAEVVGTHAYNNNIVNRYADISVNGGTAQRKYFRNTLNWSTFYTTVVDVQLNAGSNTIRFSNGTAYAPDIDQISVAAAKN</sequence>
<dbReference type="SMART" id="SM00606">
    <property type="entry name" value="CBD_IV"/>
    <property type="match status" value="1"/>
</dbReference>
<dbReference type="Pfam" id="PF03422">
    <property type="entry name" value="CBM_6"/>
    <property type="match status" value="1"/>
</dbReference>
<dbReference type="PROSITE" id="PS51175">
    <property type="entry name" value="CBM6"/>
    <property type="match status" value="2"/>
</dbReference>
<feature type="chain" id="PRO_5047120311" description="CBM6 domain-containing protein" evidence="2">
    <location>
        <begin position="28"/>
        <end position="720"/>
    </location>
</feature>
<dbReference type="InterPro" id="IPR017853">
    <property type="entry name" value="GH"/>
</dbReference>
<dbReference type="SUPFAM" id="SSF49785">
    <property type="entry name" value="Galactose-binding domain-like"/>
    <property type="match status" value="2"/>
</dbReference>
<dbReference type="CDD" id="cd04083">
    <property type="entry name" value="CBM35_Lmo2446-like"/>
    <property type="match status" value="1"/>
</dbReference>
<dbReference type="Gene3D" id="3.20.20.80">
    <property type="entry name" value="Glycosidases"/>
    <property type="match status" value="1"/>
</dbReference>
<protein>
    <recommendedName>
        <fullName evidence="3">CBM6 domain-containing protein</fullName>
    </recommendedName>
</protein>
<dbReference type="InterPro" id="IPR006584">
    <property type="entry name" value="Cellulose-bd_IV"/>
</dbReference>
<dbReference type="InterPro" id="IPR008979">
    <property type="entry name" value="Galactose-bd-like_sf"/>
</dbReference>
<evidence type="ECO:0000256" key="2">
    <source>
        <dbReference type="SAM" id="SignalP"/>
    </source>
</evidence>
<feature type="domain" description="CBM6" evidence="3">
    <location>
        <begin position="580"/>
        <end position="716"/>
    </location>
</feature>
<dbReference type="EMBL" id="CAKMMG010000003">
    <property type="protein sequence ID" value="CAH1208290.1"/>
    <property type="molecule type" value="Genomic_DNA"/>
</dbReference>
<keyword evidence="5" id="KW-1185">Reference proteome</keyword>
<dbReference type="SUPFAM" id="SSF51445">
    <property type="entry name" value="(Trans)glycosidases"/>
    <property type="match status" value="1"/>
</dbReference>
<dbReference type="Proteomes" id="UP000838324">
    <property type="component" value="Unassembled WGS sequence"/>
</dbReference>
<name>A0ABN8GPC3_9BACL</name>
<reference evidence="4" key="1">
    <citation type="submission" date="2022-01" db="EMBL/GenBank/DDBJ databases">
        <authorList>
            <person name="Criscuolo A."/>
        </authorList>
    </citation>
    <scope>NUCLEOTIDE SEQUENCE</scope>
    <source>
        <strain evidence="4">CIP111892</strain>
    </source>
</reference>
<comment type="caution">
    <text evidence="4">The sequence shown here is derived from an EMBL/GenBank/DDBJ whole genome shotgun (WGS) entry which is preliminary data.</text>
</comment>
<keyword evidence="1 2" id="KW-0732">Signal</keyword>
<dbReference type="RefSeq" id="WP_236334562.1">
    <property type="nucleotide sequence ID" value="NZ_CAKMMG010000003.1"/>
</dbReference>
<evidence type="ECO:0000259" key="3">
    <source>
        <dbReference type="PROSITE" id="PS51175"/>
    </source>
</evidence>
<organism evidence="4 5">
    <name type="scientific">Paenibacillus auburnensis</name>
    <dbReference type="NCBI Taxonomy" id="2905649"/>
    <lineage>
        <taxon>Bacteria</taxon>
        <taxon>Bacillati</taxon>
        <taxon>Bacillota</taxon>
        <taxon>Bacilli</taxon>
        <taxon>Bacillales</taxon>
        <taxon>Paenibacillaceae</taxon>
        <taxon>Paenibacillus</taxon>
    </lineage>
</organism>
<evidence type="ECO:0000313" key="4">
    <source>
        <dbReference type="EMBL" id="CAH1208290.1"/>
    </source>
</evidence>
<feature type="domain" description="CBM6" evidence="3">
    <location>
        <begin position="441"/>
        <end position="573"/>
    </location>
</feature>
<accession>A0ABN8GPC3</accession>
<feature type="signal peptide" evidence="2">
    <location>
        <begin position="1"/>
        <end position="27"/>
    </location>
</feature>
<gene>
    <name evidence="4" type="ORF">PAECIP111892_03084</name>
</gene>
<evidence type="ECO:0000313" key="5">
    <source>
        <dbReference type="Proteomes" id="UP000838324"/>
    </source>
</evidence>
<proteinExistence type="predicted"/>
<dbReference type="InterPro" id="IPR005084">
    <property type="entry name" value="CBM6"/>
</dbReference>